<dbReference type="Gene3D" id="2.70.150.10">
    <property type="entry name" value="Calcium-transporting ATPase, cytoplasmic transduction domain A"/>
    <property type="match status" value="1"/>
</dbReference>
<proteinExistence type="inferred from homology"/>
<comment type="subcellular location">
    <subcellularLocation>
        <location evidence="10">Cell membrane</location>
    </subcellularLocation>
    <subcellularLocation>
        <location evidence="1">Endomembrane system</location>
        <topology evidence="1">Multi-pass membrane protein</topology>
    </subcellularLocation>
</comment>
<dbReference type="Pfam" id="PF00122">
    <property type="entry name" value="E1-E2_ATPase"/>
    <property type="match status" value="1"/>
</dbReference>
<dbReference type="EMBL" id="QJPH01000278">
    <property type="protein sequence ID" value="PZN80787.1"/>
    <property type="molecule type" value="Genomic_DNA"/>
</dbReference>
<evidence type="ECO:0000256" key="10">
    <source>
        <dbReference type="RuleBase" id="RU362081"/>
    </source>
</evidence>
<keyword evidence="6 10" id="KW-0067">ATP-binding</keyword>
<dbReference type="NCBIfam" id="TIGR01525">
    <property type="entry name" value="ATPase-IB_hvy"/>
    <property type="match status" value="1"/>
</dbReference>
<accession>A0A2W4TDG5</accession>
<dbReference type="InterPro" id="IPR018303">
    <property type="entry name" value="ATPase_P-typ_P_site"/>
</dbReference>
<dbReference type="Gene3D" id="3.40.1110.10">
    <property type="entry name" value="Calcium-transporting ATPase, cytoplasmic domain N"/>
    <property type="match status" value="1"/>
</dbReference>
<evidence type="ECO:0000256" key="5">
    <source>
        <dbReference type="ARBA" id="ARBA00022741"/>
    </source>
</evidence>
<keyword evidence="7" id="KW-1278">Translocase</keyword>
<evidence type="ECO:0000256" key="8">
    <source>
        <dbReference type="ARBA" id="ARBA00022989"/>
    </source>
</evidence>
<evidence type="ECO:0000256" key="4">
    <source>
        <dbReference type="ARBA" id="ARBA00022723"/>
    </source>
</evidence>
<dbReference type="CDD" id="cd02094">
    <property type="entry name" value="P-type_ATPase_Cu-like"/>
    <property type="match status" value="1"/>
</dbReference>
<dbReference type="NCBIfam" id="TIGR01511">
    <property type="entry name" value="ATPase-IB1_Cu"/>
    <property type="match status" value="1"/>
</dbReference>
<dbReference type="GO" id="GO:0005886">
    <property type="term" value="C:plasma membrane"/>
    <property type="evidence" value="ECO:0007669"/>
    <property type="project" value="UniProtKB-SubCell"/>
</dbReference>
<dbReference type="GO" id="GO:0043682">
    <property type="term" value="F:P-type divalent copper transporter activity"/>
    <property type="evidence" value="ECO:0007669"/>
    <property type="project" value="TreeGrafter"/>
</dbReference>
<keyword evidence="8 10" id="KW-1133">Transmembrane helix</keyword>
<keyword evidence="10" id="KW-1003">Cell membrane</keyword>
<dbReference type="SUPFAM" id="SSF56784">
    <property type="entry name" value="HAD-like"/>
    <property type="match status" value="1"/>
</dbReference>
<evidence type="ECO:0000256" key="9">
    <source>
        <dbReference type="ARBA" id="ARBA00023136"/>
    </source>
</evidence>
<gene>
    <name evidence="12" type="ORF">DM484_09450</name>
</gene>
<dbReference type="SFLD" id="SFLDG00002">
    <property type="entry name" value="C1.7:_P-type_atpase_like"/>
    <property type="match status" value="1"/>
</dbReference>
<evidence type="ECO:0000256" key="3">
    <source>
        <dbReference type="ARBA" id="ARBA00022692"/>
    </source>
</evidence>
<dbReference type="InterPro" id="IPR023299">
    <property type="entry name" value="ATPase_P-typ_cyto_dom_N"/>
</dbReference>
<feature type="transmembrane region" description="Helical" evidence="10">
    <location>
        <begin position="199"/>
        <end position="215"/>
    </location>
</feature>
<dbReference type="InterPro" id="IPR001757">
    <property type="entry name" value="P_typ_ATPase"/>
</dbReference>
<evidence type="ECO:0000313" key="12">
    <source>
        <dbReference type="EMBL" id="PZN80787.1"/>
    </source>
</evidence>
<dbReference type="NCBIfam" id="TIGR01494">
    <property type="entry name" value="ATPase_P-type"/>
    <property type="match status" value="1"/>
</dbReference>
<keyword evidence="4 10" id="KW-0479">Metal-binding</keyword>
<dbReference type="FunFam" id="2.70.150.10:FF:000002">
    <property type="entry name" value="Copper-transporting ATPase 1, putative"/>
    <property type="match status" value="1"/>
</dbReference>
<dbReference type="PANTHER" id="PTHR43520">
    <property type="entry name" value="ATP7, ISOFORM B"/>
    <property type="match status" value="1"/>
</dbReference>
<dbReference type="CDD" id="cd00371">
    <property type="entry name" value="HMA"/>
    <property type="match status" value="1"/>
</dbReference>
<dbReference type="SUPFAM" id="SSF81653">
    <property type="entry name" value="Calcium ATPase, transduction domain A"/>
    <property type="match status" value="1"/>
</dbReference>
<name>A0A2W4TDG5_9GAMM</name>
<feature type="domain" description="HMA" evidence="11">
    <location>
        <begin position="110"/>
        <end position="173"/>
    </location>
</feature>
<organism evidence="12 13">
    <name type="scientific">Candidatus Methylumidiphilus alinenensis</name>
    <dbReference type="NCBI Taxonomy" id="2202197"/>
    <lineage>
        <taxon>Bacteria</taxon>
        <taxon>Pseudomonadati</taxon>
        <taxon>Pseudomonadota</taxon>
        <taxon>Gammaproteobacteria</taxon>
        <taxon>Methylococcales</taxon>
        <taxon>Candidatus Methylumidiphilus</taxon>
    </lineage>
</organism>
<dbReference type="InterPro" id="IPR059000">
    <property type="entry name" value="ATPase_P-type_domA"/>
</dbReference>
<dbReference type="InterPro" id="IPR036163">
    <property type="entry name" value="HMA_dom_sf"/>
</dbReference>
<dbReference type="PRINTS" id="PR00119">
    <property type="entry name" value="CATATPASE"/>
</dbReference>
<evidence type="ECO:0000256" key="6">
    <source>
        <dbReference type="ARBA" id="ARBA00022840"/>
    </source>
</evidence>
<dbReference type="GO" id="GO:0012505">
    <property type="term" value="C:endomembrane system"/>
    <property type="evidence" value="ECO:0007669"/>
    <property type="project" value="UniProtKB-SubCell"/>
</dbReference>
<dbReference type="AlphaFoldDB" id="A0A2W4TDG5"/>
<dbReference type="SUPFAM" id="SSF55008">
    <property type="entry name" value="HMA, heavy metal-associated domain"/>
    <property type="match status" value="1"/>
</dbReference>
<dbReference type="InterPro" id="IPR017969">
    <property type="entry name" value="Heavy-metal-associated_CS"/>
</dbReference>
<dbReference type="Proteomes" id="UP000249396">
    <property type="component" value="Unassembled WGS sequence"/>
</dbReference>
<dbReference type="InterPro" id="IPR023214">
    <property type="entry name" value="HAD_sf"/>
</dbReference>
<dbReference type="SFLD" id="SFLDF00027">
    <property type="entry name" value="p-type_atpase"/>
    <property type="match status" value="1"/>
</dbReference>
<dbReference type="SFLD" id="SFLDS00003">
    <property type="entry name" value="Haloacid_Dehalogenase"/>
    <property type="match status" value="1"/>
</dbReference>
<dbReference type="PANTHER" id="PTHR43520:SF8">
    <property type="entry name" value="P-TYPE CU(+) TRANSPORTER"/>
    <property type="match status" value="1"/>
</dbReference>
<dbReference type="SUPFAM" id="SSF81665">
    <property type="entry name" value="Calcium ATPase, transmembrane domain M"/>
    <property type="match status" value="1"/>
</dbReference>
<dbReference type="Pfam" id="PF00403">
    <property type="entry name" value="HMA"/>
    <property type="match status" value="1"/>
</dbReference>
<dbReference type="GO" id="GO:0005524">
    <property type="term" value="F:ATP binding"/>
    <property type="evidence" value="ECO:0007669"/>
    <property type="project" value="UniProtKB-UniRule"/>
</dbReference>
<feature type="transmembrane region" description="Helical" evidence="10">
    <location>
        <begin position="259"/>
        <end position="278"/>
    </location>
</feature>
<evidence type="ECO:0000313" key="13">
    <source>
        <dbReference type="Proteomes" id="UP000249396"/>
    </source>
</evidence>
<dbReference type="GO" id="GO:0016887">
    <property type="term" value="F:ATP hydrolysis activity"/>
    <property type="evidence" value="ECO:0007669"/>
    <property type="project" value="InterPro"/>
</dbReference>
<dbReference type="PROSITE" id="PS00154">
    <property type="entry name" value="ATPASE_E1_E2"/>
    <property type="match status" value="1"/>
</dbReference>
<dbReference type="PRINTS" id="PR00943">
    <property type="entry name" value="CUATPASE"/>
</dbReference>
<dbReference type="Pfam" id="PF00702">
    <property type="entry name" value="Hydrolase"/>
    <property type="match status" value="1"/>
</dbReference>
<dbReference type="Gene3D" id="3.40.50.1000">
    <property type="entry name" value="HAD superfamily/HAD-like"/>
    <property type="match status" value="1"/>
</dbReference>
<feature type="transmembrane region" description="Helical" evidence="10">
    <location>
        <begin position="799"/>
        <end position="817"/>
    </location>
</feature>
<dbReference type="InterPro" id="IPR027256">
    <property type="entry name" value="P-typ_ATPase_IB"/>
</dbReference>
<evidence type="ECO:0000259" key="11">
    <source>
        <dbReference type="PROSITE" id="PS50846"/>
    </source>
</evidence>
<dbReference type="InterPro" id="IPR008250">
    <property type="entry name" value="ATPase_P-typ_transduc_dom_A_sf"/>
</dbReference>
<evidence type="ECO:0000256" key="1">
    <source>
        <dbReference type="ARBA" id="ARBA00004127"/>
    </source>
</evidence>
<keyword evidence="3 10" id="KW-0812">Transmembrane</keyword>
<comment type="caution">
    <text evidence="12">The sequence shown here is derived from an EMBL/GenBank/DDBJ whole genome shotgun (WGS) entry which is preliminary data.</text>
</comment>
<dbReference type="InterPro" id="IPR044492">
    <property type="entry name" value="P_typ_ATPase_HD_dom"/>
</dbReference>
<keyword evidence="5 10" id="KW-0547">Nucleotide-binding</keyword>
<evidence type="ECO:0000256" key="2">
    <source>
        <dbReference type="ARBA" id="ARBA00006024"/>
    </source>
</evidence>
<dbReference type="InterPro" id="IPR006121">
    <property type="entry name" value="HMA_dom"/>
</dbReference>
<evidence type="ECO:0000256" key="7">
    <source>
        <dbReference type="ARBA" id="ARBA00022967"/>
    </source>
</evidence>
<feature type="transmembrane region" description="Helical" evidence="10">
    <location>
        <begin position="468"/>
        <end position="488"/>
    </location>
</feature>
<protein>
    <submittedName>
        <fullName evidence="12">ATPase P</fullName>
    </submittedName>
</protein>
<dbReference type="InterPro" id="IPR023298">
    <property type="entry name" value="ATPase_P-typ_TM_dom_sf"/>
</dbReference>
<dbReference type="PROSITE" id="PS50846">
    <property type="entry name" value="HMA_2"/>
    <property type="match status" value="1"/>
</dbReference>
<dbReference type="GO" id="GO:0005507">
    <property type="term" value="F:copper ion binding"/>
    <property type="evidence" value="ECO:0007669"/>
    <property type="project" value="TreeGrafter"/>
</dbReference>
<dbReference type="Gene3D" id="3.30.70.100">
    <property type="match status" value="1"/>
</dbReference>
<dbReference type="InterPro" id="IPR036412">
    <property type="entry name" value="HAD-like_sf"/>
</dbReference>
<feature type="transmembrane region" description="Helical" evidence="10">
    <location>
        <begin position="435"/>
        <end position="456"/>
    </location>
</feature>
<dbReference type="PROSITE" id="PS01047">
    <property type="entry name" value="HMA_1"/>
    <property type="match status" value="1"/>
</dbReference>
<feature type="transmembrane region" description="Helical" evidence="10">
    <location>
        <begin position="777"/>
        <end position="793"/>
    </location>
</feature>
<reference evidence="12 13" key="1">
    <citation type="journal article" date="2018" name="Aquat. Microb. Ecol.">
        <title>Gammaproteobacterial methanotrophs dominate.</title>
        <authorList>
            <person name="Rissanen A.J."/>
            <person name="Saarenheimo J."/>
            <person name="Tiirola M."/>
            <person name="Peura S."/>
            <person name="Aalto S.L."/>
            <person name="Karvinen A."/>
            <person name="Nykanen H."/>
        </authorList>
    </citation>
    <scope>NUCLEOTIDE SEQUENCE [LARGE SCALE GENOMIC DNA]</scope>
    <source>
        <strain evidence="12">AMbin10</strain>
    </source>
</reference>
<comment type="similarity">
    <text evidence="2 10">Belongs to the cation transport ATPase (P-type) (TC 3.A.3) family. Type IB subfamily.</text>
</comment>
<dbReference type="GO" id="GO:0055070">
    <property type="term" value="P:copper ion homeostasis"/>
    <property type="evidence" value="ECO:0007669"/>
    <property type="project" value="TreeGrafter"/>
</dbReference>
<sequence length="823" mass="87977">MTSQTQPRPKHFQLIHDLSRRIRFVAPGLIKDFERSYILAILLRKHKGVLSVRAVPEIASVVVYFDPHILPKPFLLGLLDKLIGNLGEQASPKLALSHDPSEDFAKQPLREYSLSVEGMTCPSCALLIEVRLRRDPRIDSAAVNYATETAMVRGRIDKDELFAQMAGMGYRVYSLDSHTQRRLMSAREKMRLAKSKNRAIWSNLLNLPALYIAFAGPHGRWLHWLEFGFTLPVALWAGRPFFEKAWSHYFIHRTASMDALVALGIGMAYSQGLFALLARRRGQYFQAAAGIVSIVLLGRYLEDRAKAKTHAAIRRLVDGQPQTATVLHDGAELSISIDDIKLGDVFLVRPGERIPTDGIVMDGLSTVDESLVTGESLPVIKDVGITLIGGCVNGSGALRVRATAVGINTVLAGIVHRVDQAQGSKLPIQAKVDRVASLFMPGVMGVSAFTFLGWLAAGAGTERALTHAISVLLVACPCALGTATPAAIMTGTGEAARRGIFIRNGESLEHAAKLNIIVFDKTGTITEGKPEVTDCFNVSGETEGRLLALAAAAESSSGHHLGNALIAKAKEKNLSIPSSEAFENDLGRGIAALVEGQRVLVGNRSWLESQGVSAQPLLEAANALAVQGKTPVLLALDGKAAALFGIADRPRLNAREAIASIHQLGIKTLMVTGDTQATADTIARQVGIETVIAHAGPARKLEIIRELQLQGGRVGMIGDGVNDAPALAAADVGFAVSSGTDLALETADMSLARGDIAKVAEAMELGTATLRAVRQNLVWAVGYNTLFIPLAVFGKLGPLSASISMSVSSLALILNALRLQKKT</sequence>
<keyword evidence="9 10" id="KW-0472">Membrane</keyword>